<organism evidence="2 3">
    <name type="scientific">Kingdonia uniflora</name>
    <dbReference type="NCBI Taxonomy" id="39325"/>
    <lineage>
        <taxon>Eukaryota</taxon>
        <taxon>Viridiplantae</taxon>
        <taxon>Streptophyta</taxon>
        <taxon>Embryophyta</taxon>
        <taxon>Tracheophyta</taxon>
        <taxon>Spermatophyta</taxon>
        <taxon>Magnoliopsida</taxon>
        <taxon>Ranunculales</taxon>
        <taxon>Circaeasteraceae</taxon>
        <taxon>Kingdonia</taxon>
    </lineage>
</organism>
<proteinExistence type="predicted"/>
<dbReference type="AlphaFoldDB" id="A0A7J7LKS1"/>
<feature type="region of interest" description="Disordered" evidence="1">
    <location>
        <begin position="281"/>
        <end position="306"/>
    </location>
</feature>
<accession>A0A7J7LKS1</accession>
<protein>
    <submittedName>
        <fullName evidence="2">Uncharacterized protein</fullName>
    </submittedName>
</protein>
<evidence type="ECO:0000256" key="1">
    <source>
        <dbReference type="SAM" id="MobiDB-lite"/>
    </source>
</evidence>
<keyword evidence="3" id="KW-1185">Reference proteome</keyword>
<dbReference type="Proteomes" id="UP000541444">
    <property type="component" value="Unassembled WGS sequence"/>
</dbReference>
<sequence>MDPNGNDTVLLGHLTAVNYLDSAAKYDRCSTILASLYHRLDTTVMTEGTITEFYCFYEYCEVGHPIVKEEVKYLAYPNLRAWKRGNRRKTNDQAADLFIIGKYHIDHRNFMKIIWEPWFDSTMSETEDVLNVKLLSRKRIPLEVPNRNCEYYIGNRYWRQVTGEVRIPLNPPLSMSPHISSATLAEQTSEVDHMLADSQRMGNLDLFGPTTLRAGITPVVVTSASVHSLSQDFCLPESVRDAQRLQVVEDELAIACRQIDSIDHWLYAHLRRGRDVRVVPLPPGGDTRTRQHGSGPRTREGGTNHRGDDIFVDDVLDVLNVH</sequence>
<dbReference type="EMBL" id="JACGCM010002212">
    <property type="protein sequence ID" value="KAF6143203.1"/>
    <property type="molecule type" value="Genomic_DNA"/>
</dbReference>
<gene>
    <name evidence="2" type="ORF">GIB67_035617</name>
</gene>
<name>A0A7J7LKS1_9MAGN</name>
<feature type="compositionally biased region" description="Basic and acidic residues" evidence="1">
    <location>
        <begin position="297"/>
        <end position="306"/>
    </location>
</feature>
<comment type="caution">
    <text evidence="2">The sequence shown here is derived from an EMBL/GenBank/DDBJ whole genome shotgun (WGS) entry which is preliminary data.</text>
</comment>
<evidence type="ECO:0000313" key="2">
    <source>
        <dbReference type="EMBL" id="KAF6143203.1"/>
    </source>
</evidence>
<reference evidence="2 3" key="1">
    <citation type="journal article" date="2020" name="IScience">
        <title>Genome Sequencing of the Endangered Kingdonia uniflora (Circaeasteraceae, Ranunculales) Reveals Potential Mechanisms of Evolutionary Specialization.</title>
        <authorList>
            <person name="Sun Y."/>
            <person name="Deng T."/>
            <person name="Zhang A."/>
            <person name="Moore M.J."/>
            <person name="Landis J.B."/>
            <person name="Lin N."/>
            <person name="Zhang H."/>
            <person name="Zhang X."/>
            <person name="Huang J."/>
            <person name="Zhang X."/>
            <person name="Sun H."/>
            <person name="Wang H."/>
        </authorList>
    </citation>
    <scope>NUCLEOTIDE SEQUENCE [LARGE SCALE GENOMIC DNA]</scope>
    <source>
        <strain evidence="2">TB1705</strain>
        <tissue evidence="2">Leaf</tissue>
    </source>
</reference>
<evidence type="ECO:0000313" key="3">
    <source>
        <dbReference type="Proteomes" id="UP000541444"/>
    </source>
</evidence>